<evidence type="ECO:0000256" key="2">
    <source>
        <dbReference type="SAM" id="SignalP"/>
    </source>
</evidence>
<feature type="chain" id="PRO_5039270946" evidence="2">
    <location>
        <begin position="34"/>
        <end position="932"/>
    </location>
</feature>
<feature type="domain" description="Immune inhibitor A-like metallopeptidase VEG" evidence="4">
    <location>
        <begin position="688"/>
        <end position="806"/>
    </location>
</feature>
<dbReference type="PANTHER" id="PTHR41775">
    <property type="entry name" value="SECRETED PROTEIN-RELATED"/>
    <property type="match status" value="1"/>
</dbReference>
<dbReference type="Pfam" id="PF20773">
    <property type="entry name" value="InhA-like_MAM"/>
    <property type="match status" value="1"/>
</dbReference>
<feature type="domain" description="Peptidase M6-like" evidence="3">
    <location>
        <begin position="123"/>
        <end position="445"/>
    </location>
</feature>
<dbReference type="Proteomes" id="UP000655044">
    <property type="component" value="Unassembled WGS sequence"/>
</dbReference>
<dbReference type="InterPro" id="IPR008757">
    <property type="entry name" value="Peptidase_M6-like_domain"/>
</dbReference>
<comment type="caution">
    <text evidence="5">The sequence shown here is derived from an EMBL/GenBank/DDBJ whole genome shotgun (WGS) entry which is preliminary data.</text>
</comment>
<keyword evidence="6" id="KW-1185">Reference proteome</keyword>
<feature type="region of interest" description="Disordered" evidence="1">
    <location>
        <begin position="76"/>
        <end position="96"/>
    </location>
</feature>
<keyword evidence="5" id="KW-0378">Hydrolase</keyword>
<dbReference type="EMBL" id="BOOI01000012">
    <property type="protein sequence ID" value="GIH83255.1"/>
    <property type="molecule type" value="Genomic_DNA"/>
</dbReference>
<dbReference type="NCBIfam" id="TIGR03296">
    <property type="entry name" value="M6dom_TIGR03296"/>
    <property type="match status" value="1"/>
</dbReference>
<name>A0A8J3WBK8_PLARO</name>
<evidence type="ECO:0000313" key="5">
    <source>
        <dbReference type="EMBL" id="GIH83255.1"/>
    </source>
</evidence>
<evidence type="ECO:0000259" key="3">
    <source>
        <dbReference type="Pfam" id="PF05547"/>
    </source>
</evidence>
<evidence type="ECO:0000259" key="4">
    <source>
        <dbReference type="Pfam" id="PF20774"/>
    </source>
</evidence>
<evidence type="ECO:0000256" key="1">
    <source>
        <dbReference type="SAM" id="MobiDB-lite"/>
    </source>
</evidence>
<protein>
    <submittedName>
        <fullName evidence="5">Protease</fullName>
    </submittedName>
</protein>
<dbReference type="AlphaFoldDB" id="A0A8J3WBK8"/>
<sequence>MSSRGRGAGRRLLALVPVLGLAAAGLSVNGASAQADDSVARYVPAPSDYYINYAPPYVQGDSTTIDERFRPGAAKRTRSGLAHAQEVDRKHAEGNPAAAKVLASRETRAIRTGKNPFDFIFKKAGQTQQAKLLTLLVEFNENANDDFSGFSRPKSIDDVNDCVTEPPGTKLNGPLHNNIPNPADSGAGKDNNTMWVPDFSPEHYNKMLYSDKGITQRVRMDLTDPRDGKKGIDISGYTMKKMYEEMSKGAYSVTGEAIGWIKVPHSEAWYGAGRCGTRPQDMSGHPDNPAGPGALPIDAVNVLAHQRPDFPWADYDVEDVSDADGDGNLQEPDGVIDHLVLVHAGADKSGGGGAEGTYAIWAHSSAVAGGYTVPGTDKKISNYIVQPEDSGVGIFAHEYGHDLGIPDFYDATGGGDTSVDFWDLMSSGSHAGPLIQSMPTHMGLYAKWLLGWADPAVLNPGDRRKAVTVGQASRTPKHTADGIRVNLPDKTVTMAVPHSGGKMWWSGNDQAWADVKLTRTIQVPAGGDARFWMWNHYAVEADWDYGFVEVSTDGGVTWAEQKVYDSSGALVSTGDDYADPNGRLHDYGVPEGGDKKYGLTGSTAGWRHDYVDLAPFAGQTVQLRLRYATDAGTEETGWFSDDFSVTAGGATVWSDDVEGGENGWTAAKGTFTDTTGTGWHIHGGSVQSAQYYLAEWRTFDGFDRGLQYAYDTTWAHENAWKVEKLKYNAPGLLVWYRDAAYPENDGDAHTFELPSVGPKGEILVVDSHYEPLRRTGEAAEKDPSALKNLPSRPQSSNAAFTFGKTYPFTECIEGEPFTEYCTKFPALPGVKTFTDAKTWYPGLEVRDGSLFYRHRDASAVVPSKGSQPYSTRVVNPDGTPATEMYGTDIGGGHVLGTGNPGDEGKALGVQMKLIAPLPGNLGVIVQVTPPAK</sequence>
<dbReference type="GO" id="GO:0006508">
    <property type="term" value="P:proteolysis"/>
    <property type="evidence" value="ECO:0007669"/>
    <property type="project" value="UniProtKB-KW"/>
</dbReference>
<feature type="signal peptide" evidence="2">
    <location>
        <begin position="1"/>
        <end position="33"/>
    </location>
</feature>
<dbReference type="Pfam" id="PF05547">
    <property type="entry name" value="Peptidase_M6"/>
    <property type="match status" value="1"/>
</dbReference>
<reference evidence="5" key="1">
    <citation type="submission" date="2021-01" db="EMBL/GenBank/DDBJ databases">
        <title>Whole genome shotgun sequence of Planobispora rosea NBRC 15558.</title>
        <authorList>
            <person name="Komaki H."/>
            <person name="Tamura T."/>
        </authorList>
    </citation>
    <scope>NUCLEOTIDE SEQUENCE</scope>
    <source>
        <strain evidence="5">NBRC 15558</strain>
    </source>
</reference>
<evidence type="ECO:0000313" key="6">
    <source>
        <dbReference type="Proteomes" id="UP000655044"/>
    </source>
</evidence>
<dbReference type="RefSeq" id="WP_189242364.1">
    <property type="nucleotide sequence ID" value="NZ_BMQP01000013.1"/>
</dbReference>
<dbReference type="SUPFAM" id="SSF55486">
    <property type="entry name" value="Metalloproteases ('zincins'), catalytic domain"/>
    <property type="match status" value="1"/>
</dbReference>
<dbReference type="Pfam" id="PF20774">
    <property type="entry name" value="InhA-like_VEG"/>
    <property type="match status" value="1"/>
</dbReference>
<keyword evidence="5" id="KW-0645">Protease</keyword>
<dbReference type="GO" id="GO:0008233">
    <property type="term" value="F:peptidase activity"/>
    <property type="evidence" value="ECO:0007669"/>
    <property type="project" value="UniProtKB-KW"/>
</dbReference>
<keyword evidence="2" id="KW-0732">Signal</keyword>
<dbReference type="PANTHER" id="PTHR41775:SF1">
    <property type="entry name" value="PEPTIDASE M6-LIKE DOMAIN-CONTAINING PROTEIN"/>
    <property type="match status" value="1"/>
</dbReference>
<dbReference type="InterPro" id="IPR048665">
    <property type="entry name" value="InhA-like_VEG"/>
</dbReference>
<dbReference type="Gene3D" id="2.60.120.260">
    <property type="entry name" value="Galactose-binding domain-like"/>
    <property type="match status" value="1"/>
</dbReference>
<accession>A0A8J3WBK8</accession>
<organism evidence="5 6">
    <name type="scientific">Planobispora rosea</name>
    <dbReference type="NCBI Taxonomy" id="35762"/>
    <lineage>
        <taxon>Bacteria</taxon>
        <taxon>Bacillati</taxon>
        <taxon>Actinomycetota</taxon>
        <taxon>Actinomycetes</taxon>
        <taxon>Streptosporangiales</taxon>
        <taxon>Streptosporangiaceae</taxon>
        <taxon>Planobispora</taxon>
    </lineage>
</organism>
<gene>
    <name evidence="5" type="ORF">Pro02_16630</name>
</gene>
<proteinExistence type="predicted"/>